<dbReference type="PANTHER" id="PTHR43191:SF7">
    <property type="entry name" value="OBP33PEP LIKE PROTEIN"/>
    <property type="match status" value="1"/>
</dbReference>
<keyword evidence="2 4" id="KW-0808">Transferase</keyword>
<dbReference type="GO" id="GO:0032259">
    <property type="term" value="P:methylation"/>
    <property type="evidence" value="ECO:0007669"/>
    <property type="project" value="UniProtKB-KW"/>
</dbReference>
<dbReference type="PANTHER" id="PTHR43191">
    <property type="entry name" value="RRNA METHYLTRANSFERASE 3"/>
    <property type="match status" value="1"/>
</dbReference>
<feature type="domain" description="tRNA/rRNA methyltransferase SpoU type" evidence="3">
    <location>
        <begin position="3"/>
        <end position="150"/>
    </location>
</feature>
<gene>
    <name evidence="4" type="ORF">ACD_80C00126G0006</name>
</gene>
<dbReference type="InterPro" id="IPR051259">
    <property type="entry name" value="rRNA_Methyltransferase"/>
</dbReference>
<dbReference type="EMBL" id="AMFJ01036133">
    <property type="protein sequence ID" value="EKD25057.1"/>
    <property type="molecule type" value="Genomic_DNA"/>
</dbReference>
<evidence type="ECO:0000256" key="1">
    <source>
        <dbReference type="ARBA" id="ARBA00022603"/>
    </source>
</evidence>
<dbReference type="InterPro" id="IPR029026">
    <property type="entry name" value="tRNA_m1G_MTases_N"/>
</dbReference>
<evidence type="ECO:0000256" key="2">
    <source>
        <dbReference type="ARBA" id="ARBA00022679"/>
    </source>
</evidence>
<dbReference type="SUPFAM" id="SSF75217">
    <property type="entry name" value="alpha/beta knot"/>
    <property type="match status" value="1"/>
</dbReference>
<dbReference type="GO" id="GO:0003723">
    <property type="term" value="F:RNA binding"/>
    <property type="evidence" value="ECO:0007669"/>
    <property type="project" value="InterPro"/>
</dbReference>
<accession>K1XIQ1</accession>
<dbReference type="GO" id="GO:0008173">
    <property type="term" value="F:RNA methyltransferase activity"/>
    <property type="evidence" value="ECO:0007669"/>
    <property type="project" value="InterPro"/>
</dbReference>
<organism evidence="4">
    <name type="scientific">uncultured bacterium</name>
    <name type="common">gcode 4</name>
    <dbReference type="NCBI Taxonomy" id="1234023"/>
    <lineage>
        <taxon>Bacteria</taxon>
        <taxon>environmental samples</taxon>
    </lineage>
</organism>
<dbReference type="InterPro" id="IPR029028">
    <property type="entry name" value="Alpha/beta_knot_MTases"/>
</dbReference>
<keyword evidence="1 4" id="KW-0489">Methyltransferase</keyword>
<name>K1XIQ1_9BACT</name>
<dbReference type="AlphaFoldDB" id="K1XIQ1"/>
<protein>
    <submittedName>
        <fullName evidence="4">tRNA/rRNA methyltransferase (SpoU)</fullName>
    </submittedName>
</protein>
<dbReference type="InterPro" id="IPR001537">
    <property type="entry name" value="SpoU_MeTrfase"/>
</dbReference>
<proteinExistence type="predicted"/>
<dbReference type="Gene3D" id="3.40.1280.10">
    <property type="match status" value="1"/>
</dbReference>
<dbReference type="Pfam" id="PF00588">
    <property type="entry name" value="SpoU_methylase"/>
    <property type="match status" value="1"/>
</dbReference>
<evidence type="ECO:0000259" key="3">
    <source>
        <dbReference type="Pfam" id="PF00588"/>
    </source>
</evidence>
<comment type="caution">
    <text evidence="4">The sequence shown here is derived from an EMBL/GenBank/DDBJ whole genome shotgun (WGS) entry which is preliminary data.</text>
</comment>
<reference evidence="4" key="1">
    <citation type="journal article" date="2012" name="Science">
        <title>Fermentation, hydrogen, and sulfur metabolism in multiple uncultivated bacterial phyla.</title>
        <authorList>
            <person name="Wrighton K.C."/>
            <person name="Thomas B.C."/>
            <person name="Sharon I."/>
            <person name="Miller C.S."/>
            <person name="Castelle C.J."/>
            <person name="VerBerkmoes N.C."/>
            <person name="Wilkins M.J."/>
            <person name="Hettich R.L."/>
            <person name="Lipton M.S."/>
            <person name="Williams K.H."/>
            <person name="Long P.E."/>
            <person name="Banfield J.F."/>
        </authorList>
    </citation>
    <scope>NUCLEOTIDE SEQUENCE [LARGE SCALE GENOMIC DNA]</scope>
</reference>
<dbReference type="GO" id="GO:0006396">
    <property type="term" value="P:RNA processing"/>
    <property type="evidence" value="ECO:0007669"/>
    <property type="project" value="InterPro"/>
</dbReference>
<evidence type="ECO:0000313" key="4">
    <source>
        <dbReference type="EMBL" id="EKD25057.1"/>
    </source>
</evidence>
<sequence>MKVVILENIRSAYNVGNIIRTADALGWQVRLTWYTPSPLDTQKVVKTSLGAESNVGIKQFGHTPEAIAFAKEKKLLVVAAEITKDSISLDTLWKDTHDGLPATAGVAVIFWNEIDGVLESTLKLVNQVVHIPMQGVKESLNVGQTSAIFMRACNQIYT</sequence>